<evidence type="ECO:0000256" key="1">
    <source>
        <dbReference type="SAM" id="MobiDB-lite"/>
    </source>
</evidence>
<feature type="region of interest" description="Disordered" evidence="1">
    <location>
        <begin position="382"/>
        <end position="409"/>
    </location>
</feature>
<dbReference type="Pfam" id="PF12937">
    <property type="entry name" value="F-box-like"/>
    <property type="match status" value="1"/>
</dbReference>
<reference evidence="3" key="1">
    <citation type="submission" date="2015-06" db="UniProtKB">
        <authorList>
            <consortium name="EnsemblPlants"/>
        </authorList>
    </citation>
    <scope>IDENTIFICATION</scope>
</reference>
<dbReference type="InterPro" id="IPR036047">
    <property type="entry name" value="F-box-like_dom_sf"/>
</dbReference>
<dbReference type="EnsemblPlants" id="EMT25929">
    <property type="protein sequence ID" value="EMT25929"/>
    <property type="gene ID" value="F775_15998"/>
</dbReference>
<dbReference type="SUPFAM" id="SSF81383">
    <property type="entry name" value="F-box domain"/>
    <property type="match status" value="1"/>
</dbReference>
<dbReference type="AlphaFoldDB" id="M8BVD7"/>
<evidence type="ECO:0000313" key="3">
    <source>
        <dbReference type="EnsemblPlants" id="EMT25929"/>
    </source>
</evidence>
<proteinExistence type="predicted"/>
<protein>
    <recommendedName>
        <fullName evidence="2">F-box domain-containing protein</fullName>
    </recommendedName>
</protein>
<feature type="domain" description="F-box" evidence="2">
    <location>
        <begin position="17"/>
        <end position="58"/>
    </location>
</feature>
<dbReference type="PANTHER" id="PTHR39741">
    <property type="entry name" value="F-BOX DOMAIN CONTAINING PROTEIN, EXPRESSED"/>
    <property type="match status" value="1"/>
</dbReference>
<dbReference type="PANTHER" id="PTHR39741:SF19">
    <property type="entry name" value="F-BOX DOMAIN-CONTAINING PROTEIN"/>
    <property type="match status" value="1"/>
</dbReference>
<evidence type="ECO:0000259" key="2">
    <source>
        <dbReference type="Pfam" id="PF12937"/>
    </source>
</evidence>
<accession>M8BVD7</accession>
<dbReference type="InterPro" id="IPR055336">
    <property type="entry name" value="At4g00755-like"/>
</dbReference>
<name>M8BVD7_AEGTA</name>
<dbReference type="InterPro" id="IPR001810">
    <property type="entry name" value="F-box_dom"/>
</dbReference>
<dbReference type="Gene3D" id="1.20.1280.50">
    <property type="match status" value="1"/>
</dbReference>
<sequence length="409" mass="45673">MAEECCSADLLEWIGPDVSACVFSRLDHPADLVRAAAVSRTWRRCVVESGLSKSLCLRLCPEVATVAAAAEVSRSPPSTAAPESGYERDYRIYSNLAGAYVSDSAEPSAECILDCIGASSTDDFPAETMENTLDEEEIINFRPRALPTGSTLTSALSMRFGCDRTKAKYYSPKLVEDPKALQISVLIRFILSAFFQDGDPIYSSKMVRFRMGHYKLPRGSETFVMDDYENKMVNADEKYTWTYTSPAFPMLQKNELQSFKLPRPVLCIGGVVMIELLGRVQKQEADDMYYICVCHAEVMGRSLSPLFMVEISDPEGYSILKYLPGAKDLSIDDFLQDDTKDSPEWHYLVDRYRQMNHRAVVVSALLEPVHYMHDIGGISDDDHEDDVGGISDDDHEDDVGGISDDDYLV</sequence>
<organism evidence="3">
    <name type="scientific">Aegilops tauschii</name>
    <name type="common">Tausch's goatgrass</name>
    <name type="synonym">Aegilops squarrosa</name>
    <dbReference type="NCBI Taxonomy" id="37682"/>
    <lineage>
        <taxon>Eukaryota</taxon>
        <taxon>Viridiplantae</taxon>
        <taxon>Streptophyta</taxon>
        <taxon>Embryophyta</taxon>
        <taxon>Tracheophyta</taxon>
        <taxon>Spermatophyta</taxon>
        <taxon>Magnoliopsida</taxon>
        <taxon>Liliopsida</taxon>
        <taxon>Poales</taxon>
        <taxon>Poaceae</taxon>
        <taxon>BOP clade</taxon>
        <taxon>Pooideae</taxon>
        <taxon>Triticodae</taxon>
        <taxon>Triticeae</taxon>
        <taxon>Triticinae</taxon>
        <taxon>Aegilops</taxon>
    </lineage>
</organism>